<dbReference type="AlphaFoldDB" id="A0A478FR17"/>
<proteinExistence type="predicted"/>
<dbReference type="Proteomes" id="UP000324831">
    <property type="component" value="Unassembled WGS sequence"/>
</dbReference>
<comment type="caution">
    <text evidence="1">The sequence shown here is derived from an EMBL/GenBank/DDBJ whole genome shotgun (WGS) entry which is preliminary data.</text>
</comment>
<accession>A0A478FR17</accession>
<organism evidence="1 2">
    <name type="scientific">Candidatus Mycoplasma haematohominis</name>
    <dbReference type="NCBI Taxonomy" id="1494318"/>
    <lineage>
        <taxon>Bacteria</taxon>
        <taxon>Bacillati</taxon>
        <taxon>Mycoplasmatota</taxon>
        <taxon>Mollicutes</taxon>
        <taxon>Mycoplasmataceae</taxon>
        <taxon>Mycoplasma</taxon>
    </lineage>
</organism>
<protein>
    <submittedName>
        <fullName evidence="1">Uncharacterized protein</fullName>
    </submittedName>
</protein>
<name>A0A478FR17_9MOLU</name>
<sequence>MSFVQPAAAAITAITIPTGIGIYYSQNYDACKAWAMTRECLSKLRHTKNTFSKTIVADLYWEHLITTSGYSSSDFPAQSAWKVKYRYLQDNYLTKYSHNLRLKSVKESHDFVYLAMWCKKAYLADISKSTKSTHYWRGVKKLNAFGSSNKVSESDWKQYWSDVWDLCSIYDPEVEGHKVPVNWGMSR</sequence>
<dbReference type="EMBL" id="BIMN01000004">
    <property type="protein sequence ID" value="GCE63852.1"/>
    <property type="molecule type" value="Genomic_DNA"/>
</dbReference>
<gene>
    <name evidence="1" type="ORF">MHSWG343_08590</name>
</gene>
<reference evidence="1 2" key="1">
    <citation type="submission" date="2019-01" db="EMBL/GenBank/DDBJ databases">
        <title>Draft genome sequences of Candidatus Mycoplasma haemohominis SWG34-3 identified from a patient with pyrexia, anemia and liver dysfunction.</title>
        <authorList>
            <person name="Sekizuka T."/>
            <person name="Hattori N."/>
            <person name="Katano H."/>
            <person name="Takuma T."/>
            <person name="Ito T."/>
            <person name="Arai N."/>
            <person name="Yanai R."/>
            <person name="Ishii S."/>
            <person name="Miura Y."/>
            <person name="Tokunaga T."/>
            <person name="Watanabe H."/>
            <person name="Nomura N."/>
            <person name="Eguchi J."/>
            <person name="Arai T."/>
            <person name="Hasegawa H."/>
            <person name="Nakamaki T."/>
            <person name="Wakita T."/>
            <person name="Niki Y."/>
            <person name="Kuroda M."/>
        </authorList>
    </citation>
    <scope>NUCLEOTIDE SEQUENCE [LARGE SCALE GENOMIC DNA]</scope>
    <source>
        <strain evidence="1">SWG34-3</strain>
    </source>
</reference>
<evidence type="ECO:0000313" key="2">
    <source>
        <dbReference type="Proteomes" id="UP000324831"/>
    </source>
</evidence>
<evidence type="ECO:0000313" key="1">
    <source>
        <dbReference type="EMBL" id="GCE63852.1"/>
    </source>
</evidence>